<accession>A0A382SH50</accession>
<feature type="non-terminal residue" evidence="1">
    <location>
        <position position="43"/>
    </location>
</feature>
<gene>
    <name evidence="1" type="ORF">METZ01_LOCUS362027</name>
</gene>
<proteinExistence type="predicted"/>
<organism evidence="1">
    <name type="scientific">marine metagenome</name>
    <dbReference type="NCBI Taxonomy" id="408172"/>
    <lineage>
        <taxon>unclassified sequences</taxon>
        <taxon>metagenomes</taxon>
        <taxon>ecological metagenomes</taxon>
    </lineage>
</organism>
<protein>
    <submittedName>
        <fullName evidence="1">Uncharacterized protein</fullName>
    </submittedName>
</protein>
<dbReference type="AlphaFoldDB" id="A0A382SH50"/>
<dbReference type="EMBL" id="UINC01129037">
    <property type="protein sequence ID" value="SVD09173.1"/>
    <property type="molecule type" value="Genomic_DNA"/>
</dbReference>
<name>A0A382SH50_9ZZZZ</name>
<evidence type="ECO:0000313" key="1">
    <source>
        <dbReference type="EMBL" id="SVD09173.1"/>
    </source>
</evidence>
<sequence length="43" mass="4720">MMKHIAFGVVIVFVFGTIMVVSADVPKDLMIYLPFDEKSGTTA</sequence>
<reference evidence="1" key="1">
    <citation type="submission" date="2018-05" db="EMBL/GenBank/DDBJ databases">
        <authorList>
            <person name="Lanie J.A."/>
            <person name="Ng W.-L."/>
            <person name="Kazmierczak K.M."/>
            <person name="Andrzejewski T.M."/>
            <person name="Davidsen T.M."/>
            <person name="Wayne K.J."/>
            <person name="Tettelin H."/>
            <person name="Glass J.I."/>
            <person name="Rusch D."/>
            <person name="Podicherti R."/>
            <person name="Tsui H.-C.T."/>
            <person name="Winkler M.E."/>
        </authorList>
    </citation>
    <scope>NUCLEOTIDE SEQUENCE</scope>
</reference>